<protein>
    <submittedName>
        <fullName evidence="1">Uncharacterized protein</fullName>
    </submittedName>
</protein>
<name>A0ACB9IY85_9ASTR</name>
<organism evidence="1 2">
    <name type="scientific">Smallanthus sonchifolius</name>
    <dbReference type="NCBI Taxonomy" id="185202"/>
    <lineage>
        <taxon>Eukaryota</taxon>
        <taxon>Viridiplantae</taxon>
        <taxon>Streptophyta</taxon>
        <taxon>Embryophyta</taxon>
        <taxon>Tracheophyta</taxon>
        <taxon>Spermatophyta</taxon>
        <taxon>Magnoliopsida</taxon>
        <taxon>eudicotyledons</taxon>
        <taxon>Gunneridae</taxon>
        <taxon>Pentapetalae</taxon>
        <taxon>asterids</taxon>
        <taxon>campanulids</taxon>
        <taxon>Asterales</taxon>
        <taxon>Asteraceae</taxon>
        <taxon>Asteroideae</taxon>
        <taxon>Heliantheae alliance</taxon>
        <taxon>Millerieae</taxon>
        <taxon>Smallanthus</taxon>
    </lineage>
</organism>
<comment type="caution">
    <text evidence="1">The sequence shown here is derived from an EMBL/GenBank/DDBJ whole genome shotgun (WGS) entry which is preliminary data.</text>
</comment>
<accession>A0ACB9IY85</accession>
<evidence type="ECO:0000313" key="2">
    <source>
        <dbReference type="Proteomes" id="UP001056120"/>
    </source>
</evidence>
<proteinExistence type="predicted"/>
<keyword evidence="2" id="KW-1185">Reference proteome</keyword>
<reference evidence="1 2" key="2">
    <citation type="journal article" date="2022" name="Mol. Ecol. Resour.">
        <title>The genomes of chicory, endive, great burdock and yacon provide insights into Asteraceae paleo-polyploidization history and plant inulin production.</title>
        <authorList>
            <person name="Fan W."/>
            <person name="Wang S."/>
            <person name="Wang H."/>
            <person name="Wang A."/>
            <person name="Jiang F."/>
            <person name="Liu H."/>
            <person name="Zhao H."/>
            <person name="Xu D."/>
            <person name="Zhang Y."/>
        </authorList>
    </citation>
    <scope>NUCLEOTIDE SEQUENCE [LARGE SCALE GENOMIC DNA]</scope>
    <source>
        <strain evidence="2">cv. Yunnan</strain>
        <tissue evidence="1">Leaves</tissue>
    </source>
</reference>
<reference evidence="2" key="1">
    <citation type="journal article" date="2022" name="Mol. Ecol. Resour.">
        <title>The genomes of chicory, endive, great burdock and yacon provide insights into Asteraceae palaeo-polyploidization history and plant inulin production.</title>
        <authorList>
            <person name="Fan W."/>
            <person name="Wang S."/>
            <person name="Wang H."/>
            <person name="Wang A."/>
            <person name="Jiang F."/>
            <person name="Liu H."/>
            <person name="Zhao H."/>
            <person name="Xu D."/>
            <person name="Zhang Y."/>
        </authorList>
    </citation>
    <scope>NUCLEOTIDE SEQUENCE [LARGE SCALE GENOMIC DNA]</scope>
    <source>
        <strain evidence="2">cv. Yunnan</strain>
    </source>
</reference>
<sequence>MVIRITVMVVGLFQSNWEITPEELVSMENYTLHVDEGQMIKVCLFEEVDHVPVHTEDKIFYTEDDFRDFLFRRGWICLREFNSYRNIDVMDELCPGVIYRGISSS</sequence>
<evidence type="ECO:0000313" key="1">
    <source>
        <dbReference type="EMBL" id="KAI3812433.1"/>
    </source>
</evidence>
<dbReference type="EMBL" id="CM042023">
    <property type="protein sequence ID" value="KAI3812433.1"/>
    <property type="molecule type" value="Genomic_DNA"/>
</dbReference>
<gene>
    <name evidence="1" type="ORF">L1987_17141</name>
</gene>
<dbReference type="Proteomes" id="UP001056120">
    <property type="component" value="Linkage Group LG06"/>
</dbReference>